<dbReference type="InterPro" id="IPR029063">
    <property type="entry name" value="SAM-dependent_MTases_sf"/>
</dbReference>
<dbReference type="Proteomes" id="UP001138709">
    <property type="component" value="Unassembled WGS sequence"/>
</dbReference>
<comment type="caution">
    <text evidence="1">The sequence shown here is derived from an EMBL/GenBank/DDBJ whole genome shotgun (WGS) entry which is preliminary data.</text>
</comment>
<dbReference type="EMBL" id="JAAEDL010000011">
    <property type="protein sequence ID" value="MBR0681313.1"/>
    <property type="molecule type" value="Genomic_DNA"/>
</dbReference>
<dbReference type="GO" id="GO:0008168">
    <property type="term" value="F:methyltransferase activity"/>
    <property type="evidence" value="ECO:0007669"/>
    <property type="project" value="UniProtKB-KW"/>
</dbReference>
<proteinExistence type="predicted"/>
<organism evidence="1 2">
    <name type="scientific">Neoroseomonas eburnea</name>
    <dbReference type="NCBI Taxonomy" id="1346889"/>
    <lineage>
        <taxon>Bacteria</taxon>
        <taxon>Pseudomonadati</taxon>
        <taxon>Pseudomonadota</taxon>
        <taxon>Alphaproteobacteria</taxon>
        <taxon>Acetobacterales</taxon>
        <taxon>Acetobacteraceae</taxon>
        <taxon>Neoroseomonas</taxon>
    </lineage>
</organism>
<reference evidence="1" key="1">
    <citation type="submission" date="2020-01" db="EMBL/GenBank/DDBJ databases">
        <authorList>
            <person name="Rat A."/>
        </authorList>
    </citation>
    <scope>NUCLEOTIDE SEQUENCE</scope>
    <source>
        <strain evidence="1">LMG 31228</strain>
    </source>
</reference>
<keyword evidence="1" id="KW-0808">Transferase</keyword>
<name>A0A9X9XC77_9PROT</name>
<gene>
    <name evidence="1" type="ORF">GXW74_12530</name>
</gene>
<sequence length="209" mass="23119">MNKLGYRALPFALADLPEGWFSANQVNLLYQLALATPGPILEIGPWVGRSTSVIARALRERGERIPFHTVDYGIASEAEWKALFGSSVHTKKDPDRYLRHINQPGGTIASLERNLAAQGLRDLVEIHRGDFHAVAPEGPFALIFCDATHNRREIDRNIPALLHRLGPGGVLACDDITADLEAHLLTRFAFRWHHLDSLLFYAGVGDLAA</sequence>
<protein>
    <submittedName>
        <fullName evidence="1">Class I SAM-dependent methyltransferase</fullName>
    </submittedName>
</protein>
<dbReference type="SUPFAM" id="SSF53335">
    <property type="entry name" value="S-adenosyl-L-methionine-dependent methyltransferases"/>
    <property type="match status" value="1"/>
</dbReference>
<reference evidence="1" key="2">
    <citation type="journal article" date="2021" name="Syst. Appl. Microbiol.">
        <title>Roseomonas hellenica sp. nov., isolated from roots of wild-growing Alkanna tinctoria.</title>
        <authorList>
            <person name="Rat A."/>
            <person name="Naranjo H.D."/>
            <person name="Lebbe L."/>
            <person name="Cnockaert M."/>
            <person name="Krigas N."/>
            <person name="Grigoriadou K."/>
            <person name="Maloupa E."/>
            <person name="Willems A."/>
        </authorList>
    </citation>
    <scope>NUCLEOTIDE SEQUENCE</scope>
    <source>
        <strain evidence="1">LMG 31228</strain>
    </source>
</reference>
<dbReference type="AlphaFoldDB" id="A0A9X9XC77"/>
<evidence type="ECO:0000313" key="2">
    <source>
        <dbReference type="Proteomes" id="UP001138709"/>
    </source>
</evidence>
<keyword evidence="1" id="KW-0489">Methyltransferase</keyword>
<dbReference type="Pfam" id="PF13578">
    <property type="entry name" value="Methyltransf_24"/>
    <property type="match status" value="1"/>
</dbReference>
<dbReference type="RefSeq" id="WP_211846848.1">
    <property type="nucleotide sequence ID" value="NZ_JAAEDL010000011.1"/>
</dbReference>
<dbReference type="Gene3D" id="3.40.50.150">
    <property type="entry name" value="Vaccinia Virus protein VP39"/>
    <property type="match status" value="1"/>
</dbReference>
<keyword evidence="2" id="KW-1185">Reference proteome</keyword>
<accession>A0A9X9XC77</accession>
<evidence type="ECO:0000313" key="1">
    <source>
        <dbReference type="EMBL" id="MBR0681313.1"/>
    </source>
</evidence>
<dbReference type="GO" id="GO:0032259">
    <property type="term" value="P:methylation"/>
    <property type="evidence" value="ECO:0007669"/>
    <property type="project" value="UniProtKB-KW"/>
</dbReference>